<accession>A0AAE0FTC9</accession>
<organism evidence="3 4">
    <name type="scientific">Cymbomonas tetramitiformis</name>
    <dbReference type="NCBI Taxonomy" id="36881"/>
    <lineage>
        <taxon>Eukaryota</taxon>
        <taxon>Viridiplantae</taxon>
        <taxon>Chlorophyta</taxon>
        <taxon>Pyramimonadophyceae</taxon>
        <taxon>Pyramimonadales</taxon>
        <taxon>Pyramimonadaceae</taxon>
        <taxon>Cymbomonas</taxon>
    </lineage>
</organism>
<dbReference type="Pfam" id="PF24606">
    <property type="entry name" value="CEMIP_beta-hel"/>
    <property type="match status" value="1"/>
</dbReference>
<dbReference type="InterPro" id="IPR055401">
    <property type="entry name" value="CEMIP_beta-hel_dom"/>
</dbReference>
<dbReference type="InterPro" id="IPR052387">
    <property type="entry name" value="Fibrocystin"/>
</dbReference>
<comment type="caution">
    <text evidence="3">The sequence shown here is derived from an EMBL/GenBank/DDBJ whole genome shotgun (WGS) entry which is preliminary data.</text>
</comment>
<dbReference type="PANTHER" id="PTHR46769">
    <property type="entry name" value="POLYCYSTIC KIDNEY AND HEPATIC DISEASE 1 (AUTOSOMAL RECESSIVE)-LIKE 1"/>
    <property type="match status" value="1"/>
</dbReference>
<evidence type="ECO:0000313" key="4">
    <source>
        <dbReference type="Proteomes" id="UP001190700"/>
    </source>
</evidence>
<proteinExistence type="predicted"/>
<dbReference type="PANTHER" id="PTHR46769:SF2">
    <property type="entry name" value="FIBROCYSTIN-L ISOFORM 2 PRECURSOR-RELATED"/>
    <property type="match status" value="1"/>
</dbReference>
<evidence type="ECO:0000256" key="1">
    <source>
        <dbReference type="ARBA" id="ARBA00022729"/>
    </source>
</evidence>
<feature type="domain" description="CEMIP beta-helix" evidence="2">
    <location>
        <begin position="255"/>
        <end position="432"/>
    </location>
</feature>
<gene>
    <name evidence="3" type="ORF">CYMTET_26068</name>
</gene>
<dbReference type="EMBL" id="LGRX02014057">
    <property type="protein sequence ID" value="KAK3265238.1"/>
    <property type="molecule type" value="Genomic_DNA"/>
</dbReference>
<dbReference type="Proteomes" id="UP001190700">
    <property type="component" value="Unassembled WGS sequence"/>
</dbReference>
<evidence type="ECO:0000259" key="2">
    <source>
        <dbReference type="Pfam" id="PF24606"/>
    </source>
</evidence>
<sequence length="1017" mass="111904">MDVRETVREAEAPPGEDEDAYHVAAEYPMTWARLGRPHYVGDEYLVLNAEDCSHNGWQAGDRVVLTAAPTQFANSDKATFTGAPRIWMDHDQNPTARRDNEKALHDHSAHFSNDYTGVEVVTVQAALNRTTFRLMRPLRFDHYVGIERLSNRDQQADVHVGTHAALLTRGIVVRSALSGDGGGCNNLASQVDHPRNGGEGFVVENNEDDIDSPYQNERDISHCMNSPKTTRTLYPPKPSWLHNTSHLVAGCNTLFGAEQKFRYGASVSLDGVEMRQLGTAPNFGRLGTYGVHFHVAGYPRSFTGYLRNSSHTRELRVVSSSIWMSFARYVVVHGTMETLVRNNVGFLAYGSGYFCEDGTELDNVFDHNTGISTLSTIANPYWNPAPVFSFVSTDYSVMSTFWFKNNMNSMSRNLACNSPSPVLGAWYVPQKTHMMRGPSTVCIGSKKLDLPGMSPSYVANAGASSDLHGLDGCDRKKFGAVDGPSSCVANNSDDCRCLSGYLYDPTIHADDERSTAACYVPANFSFRFMNNGQYVSDSCNIYSSDAVSPIYFNVENVFYAMSGFYSEFPEMLRTDHDGYMLGTDTAYAFDSCVYNHTRSQYTPTYCSVLLPRDGWNGCTDAVGQGEYMRTKYVLNAPGRDHMDTPGDNASYMQRCSVQTGSTCQSGSPPADAWYTVPKIFSALLLWRTGAQYNQLFMGAIWTKDTPPWCLGCALLAGANVWNTTRTHVRNFHAELQYQSTQMVYGFDLVSPPRIIPGIYAVYDNLLLKGSLPLPQSTMLFTGDSTLIDETSVLDIAAEGLLDPIDNLHKHPRYAQHVVAHVFDAERAGIASVFVNGSRMHSSMLPATTSTDYTLLDSLQYMDMTTRKFTRSGVTLAYNSTSLSAGNPIVNLLKYKDGADFTCEEQSEECPDTAKYLSICAYSKPRSVALHDNRSIVGNVIGPIFDSVVGRAVGDRVCAGLALVPGMLMPANADGTTYDSKSQTGADCGSNGHGTQCKCFEGVKGTNPCIHHSEVMIW</sequence>
<dbReference type="AlphaFoldDB" id="A0AAE0FTC9"/>
<name>A0AAE0FTC9_9CHLO</name>
<protein>
    <recommendedName>
        <fullName evidence="2">CEMIP beta-helix domain-containing protein</fullName>
    </recommendedName>
</protein>
<keyword evidence="4" id="KW-1185">Reference proteome</keyword>
<keyword evidence="1" id="KW-0732">Signal</keyword>
<reference evidence="3 4" key="1">
    <citation type="journal article" date="2015" name="Genome Biol. Evol.">
        <title>Comparative Genomics of a Bacterivorous Green Alga Reveals Evolutionary Causalities and Consequences of Phago-Mixotrophic Mode of Nutrition.</title>
        <authorList>
            <person name="Burns J.A."/>
            <person name="Paasch A."/>
            <person name="Narechania A."/>
            <person name="Kim E."/>
        </authorList>
    </citation>
    <scope>NUCLEOTIDE SEQUENCE [LARGE SCALE GENOMIC DNA]</scope>
    <source>
        <strain evidence="3 4">PLY_AMNH</strain>
    </source>
</reference>
<evidence type="ECO:0000313" key="3">
    <source>
        <dbReference type="EMBL" id="KAK3265238.1"/>
    </source>
</evidence>